<evidence type="ECO:0008006" key="4">
    <source>
        <dbReference type="Google" id="ProtNLM"/>
    </source>
</evidence>
<gene>
    <name evidence="2" type="ORF">Mco01_74270</name>
</gene>
<dbReference type="Proteomes" id="UP000603904">
    <property type="component" value="Unassembled WGS sequence"/>
</dbReference>
<feature type="region of interest" description="Disordered" evidence="1">
    <location>
        <begin position="392"/>
        <end position="415"/>
    </location>
</feature>
<comment type="caution">
    <text evidence="2">The sequence shown here is derived from an EMBL/GenBank/DDBJ whole genome shotgun (WGS) entry which is preliminary data.</text>
</comment>
<proteinExistence type="predicted"/>
<evidence type="ECO:0000256" key="1">
    <source>
        <dbReference type="SAM" id="MobiDB-lite"/>
    </source>
</evidence>
<dbReference type="EMBL" id="BOOC01000059">
    <property type="protein sequence ID" value="GIH44427.1"/>
    <property type="molecule type" value="Genomic_DNA"/>
</dbReference>
<sequence length="415" mass="45978">MSAQARGVAIDEAEPPAWVKAYVSPDQLKLNRGLLWVLLIYKRRGMESSRVNVAQRLYVHTVGRDRKEANPGFKALADDLGLSDRTVEPALEDLEGEGWVVVIRRRRHPNLYRLAWPYEDVLGGPDDAEALCGRPTSKEGTCTRRTGWGTDTPGVGPCKYHRDGPQQLRLNDPVDPPVEPQPLRSKEPVEPQPLRSNPVDNSEIEPRSTATVADFDRNHCSFEPQPMRSSTATIAVEYVESALGSTSESSKPLVLAVGELTDRTARATQAPPAQPVTSLTARSVIATIRRYRDAPGWVKTRHLVPMAQRALAAGFGRDAIQRYAALVATENRYAEHQHIPELREVLRRLSRDVARGDACRPHGTPECAPCTAEPTGDRPWTEADQADLERVLDHLSHTPDQTGTDALHLPTRRNP</sequence>
<evidence type="ECO:0000313" key="2">
    <source>
        <dbReference type="EMBL" id="GIH44427.1"/>
    </source>
</evidence>
<organism evidence="2 3">
    <name type="scientific">Microbispora corallina</name>
    <dbReference type="NCBI Taxonomy" id="83302"/>
    <lineage>
        <taxon>Bacteria</taxon>
        <taxon>Bacillati</taxon>
        <taxon>Actinomycetota</taxon>
        <taxon>Actinomycetes</taxon>
        <taxon>Streptosporangiales</taxon>
        <taxon>Streptosporangiaceae</taxon>
        <taxon>Microbispora</taxon>
    </lineage>
</organism>
<feature type="region of interest" description="Disordered" evidence="1">
    <location>
        <begin position="136"/>
        <end position="207"/>
    </location>
</feature>
<name>A0ABQ4GBI4_9ACTN</name>
<keyword evidence="3" id="KW-1185">Reference proteome</keyword>
<accession>A0ABQ4GBI4</accession>
<protein>
    <recommendedName>
        <fullName evidence="4">Helix-turn-helix domain-containing protein</fullName>
    </recommendedName>
</protein>
<reference evidence="2 3" key="1">
    <citation type="submission" date="2021-01" db="EMBL/GenBank/DDBJ databases">
        <title>Whole genome shotgun sequence of Microbispora corallina NBRC 16416.</title>
        <authorList>
            <person name="Komaki H."/>
            <person name="Tamura T."/>
        </authorList>
    </citation>
    <scope>NUCLEOTIDE SEQUENCE [LARGE SCALE GENOMIC DNA]</scope>
    <source>
        <strain evidence="2 3">NBRC 16416</strain>
    </source>
</reference>
<evidence type="ECO:0000313" key="3">
    <source>
        <dbReference type="Proteomes" id="UP000603904"/>
    </source>
</evidence>